<comment type="caution">
    <text evidence="5">The sequence shown here is derived from an EMBL/GenBank/DDBJ whole genome shotgun (WGS) entry which is preliminary data.</text>
</comment>
<proteinExistence type="predicted"/>
<evidence type="ECO:0000256" key="3">
    <source>
        <dbReference type="ARBA" id="ARBA00022833"/>
    </source>
</evidence>
<evidence type="ECO:0000256" key="1">
    <source>
        <dbReference type="ARBA" id="ARBA00022723"/>
    </source>
</evidence>
<dbReference type="Gene3D" id="2.60.120.920">
    <property type="match status" value="1"/>
</dbReference>
<dbReference type="GO" id="GO:0005737">
    <property type="term" value="C:cytoplasm"/>
    <property type="evidence" value="ECO:0007669"/>
    <property type="project" value="TreeGrafter"/>
</dbReference>
<dbReference type="Pfam" id="PF00622">
    <property type="entry name" value="SPRY"/>
    <property type="match status" value="1"/>
</dbReference>
<evidence type="ECO:0000259" key="4">
    <source>
        <dbReference type="PROSITE" id="PS50188"/>
    </source>
</evidence>
<evidence type="ECO:0000313" key="5">
    <source>
        <dbReference type="EMBL" id="CAI6344744.1"/>
    </source>
</evidence>
<keyword evidence="2" id="KW-0863">Zinc-finger</keyword>
<organism evidence="5 6">
    <name type="scientific">Macrosiphum euphorbiae</name>
    <name type="common">potato aphid</name>
    <dbReference type="NCBI Taxonomy" id="13131"/>
    <lineage>
        <taxon>Eukaryota</taxon>
        <taxon>Metazoa</taxon>
        <taxon>Ecdysozoa</taxon>
        <taxon>Arthropoda</taxon>
        <taxon>Hexapoda</taxon>
        <taxon>Insecta</taxon>
        <taxon>Pterygota</taxon>
        <taxon>Neoptera</taxon>
        <taxon>Paraneoptera</taxon>
        <taxon>Hemiptera</taxon>
        <taxon>Sternorrhyncha</taxon>
        <taxon>Aphidomorpha</taxon>
        <taxon>Aphidoidea</taxon>
        <taxon>Aphididae</taxon>
        <taxon>Macrosiphini</taxon>
        <taxon>Macrosiphum</taxon>
    </lineage>
</organism>
<dbReference type="Proteomes" id="UP001160148">
    <property type="component" value="Unassembled WGS sequence"/>
</dbReference>
<gene>
    <name evidence="5" type="ORF">MEUPH1_LOCUS1841</name>
</gene>
<dbReference type="GO" id="GO:0008270">
    <property type="term" value="F:zinc ion binding"/>
    <property type="evidence" value="ECO:0007669"/>
    <property type="project" value="UniProtKB-KW"/>
</dbReference>
<dbReference type="GO" id="GO:0051603">
    <property type="term" value="P:proteolysis involved in protein catabolic process"/>
    <property type="evidence" value="ECO:0007669"/>
    <property type="project" value="TreeGrafter"/>
</dbReference>
<accession>A0AAV0VKK8</accession>
<dbReference type="InterPro" id="IPR013320">
    <property type="entry name" value="ConA-like_dom_sf"/>
</dbReference>
<dbReference type="SMART" id="SM00449">
    <property type="entry name" value="SPRY"/>
    <property type="match status" value="1"/>
</dbReference>
<dbReference type="InterPro" id="IPR043136">
    <property type="entry name" value="B30.2/SPRY_sf"/>
</dbReference>
<dbReference type="InterPro" id="IPR045129">
    <property type="entry name" value="RNF123/RKP/RSPRY1"/>
</dbReference>
<dbReference type="PANTHER" id="PTHR13363">
    <property type="entry name" value="RING FINGER AND SRY DOMAIN-CONTAINING"/>
    <property type="match status" value="1"/>
</dbReference>
<evidence type="ECO:0000313" key="6">
    <source>
        <dbReference type="Proteomes" id="UP001160148"/>
    </source>
</evidence>
<protein>
    <recommendedName>
        <fullName evidence="4">B30.2/SPRY domain-containing protein</fullName>
    </recommendedName>
</protein>
<dbReference type="SUPFAM" id="SSF49899">
    <property type="entry name" value="Concanavalin A-like lectins/glucanases"/>
    <property type="match status" value="1"/>
</dbReference>
<reference evidence="5 6" key="1">
    <citation type="submission" date="2023-01" db="EMBL/GenBank/DDBJ databases">
        <authorList>
            <person name="Whitehead M."/>
        </authorList>
    </citation>
    <scope>NUCLEOTIDE SEQUENCE [LARGE SCALE GENOMIC DNA]</scope>
</reference>
<name>A0AAV0VKK8_9HEMI</name>
<keyword evidence="3" id="KW-0862">Zinc</keyword>
<keyword evidence="1" id="KW-0479">Metal-binding</keyword>
<dbReference type="EMBL" id="CARXXK010000001">
    <property type="protein sequence ID" value="CAI6344744.1"/>
    <property type="molecule type" value="Genomic_DNA"/>
</dbReference>
<dbReference type="InterPro" id="IPR001870">
    <property type="entry name" value="B30.2/SPRY"/>
</dbReference>
<dbReference type="GO" id="GO:0004842">
    <property type="term" value="F:ubiquitin-protein transferase activity"/>
    <property type="evidence" value="ECO:0007669"/>
    <property type="project" value="InterPro"/>
</dbReference>
<evidence type="ECO:0000256" key="2">
    <source>
        <dbReference type="ARBA" id="ARBA00022771"/>
    </source>
</evidence>
<dbReference type="AlphaFoldDB" id="A0AAV0VKK8"/>
<dbReference type="PROSITE" id="PS50188">
    <property type="entry name" value="B302_SPRY"/>
    <property type="match status" value="1"/>
</dbReference>
<feature type="domain" description="B30.2/SPRY" evidence="4">
    <location>
        <begin position="38"/>
        <end position="236"/>
    </location>
</feature>
<keyword evidence="6" id="KW-1185">Reference proteome</keyword>
<sequence length="302" mass="34587">MENVPNIDHIDVNTVTEEVTKIFGKNGRSKLKALVKNEKVYSNIDKLKEDMEILADKSAFDELLTFEKAYFENFESFNSNHRSGHMVLTGFNTMYSRSNMATMKSVHSIKNDDNVYQYEVQLNSNGPMRIGWATQKCTFTDEQGVGETENSYGFDGYRLEKWSMSNATIYGRKWRVGNIIGCTIDLTHKSMEFFNNGQSLGVISEELLNKGDLTYFPALTLSEEENVTVNLGGRPFKFPVLRSNPIIDSPIVLINYFRQLEKNMIALIDTQISLNKMNVSSILSYSKLFFKLYSDFIFSDEE</sequence>
<dbReference type="InterPro" id="IPR003877">
    <property type="entry name" value="SPRY_dom"/>
</dbReference>
<dbReference type="PANTHER" id="PTHR13363:SF5">
    <property type="entry name" value="E3 UBIQUITIN-PROTEIN LIGASE RNF123"/>
    <property type="match status" value="1"/>
</dbReference>